<keyword evidence="2" id="KW-1133">Transmembrane helix</keyword>
<dbReference type="Proteomes" id="UP000183567">
    <property type="component" value="Unassembled WGS sequence"/>
</dbReference>
<name>A0A1J8QTF4_9AGAM</name>
<evidence type="ECO:0000256" key="1">
    <source>
        <dbReference type="SAM" id="MobiDB-lite"/>
    </source>
</evidence>
<feature type="transmembrane region" description="Helical" evidence="2">
    <location>
        <begin position="273"/>
        <end position="293"/>
    </location>
</feature>
<gene>
    <name evidence="3" type="ORF">AZE42_11339</name>
</gene>
<protein>
    <recommendedName>
        <fullName evidence="5">Transmembrane protein</fullName>
    </recommendedName>
</protein>
<feature type="transmembrane region" description="Helical" evidence="2">
    <location>
        <begin position="143"/>
        <end position="164"/>
    </location>
</feature>
<evidence type="ECO:0000313" key="3">
    <source>
        <dbReference type="EMBL" id="OJA16728.1"/>
    </source>
</evidence>
<keyword evidence="2" id="KW-0812">Transmembrane</keyword>
<keyword evidence="4" id="KW-1185">Reference proteome</keyword>
<keyword evidence="2" id="KW-0472">Membrane</keyword>
<accession>A0A1J8QTF4</accession>
<evidence type="ECO:0000313" key="4">
    <source>
        <dbReference type="Proteomes" id="UP000183567"/>
    </source>
</evidence>
<feature type="region of interest" description="Disordered" evidence="1">
    <location>
        <begin position="42"/>
        <end position="73"/>
    </location>
</feature>
<dbReference type="STRING" id="180088.A0A1J8QTF4"/>
<dbReference type="OrthoDB" id="2653987at2759"/>
<proteinExistence type="predicted"/>
<dbReference type="EMBL" id="LVVM01002404">
    <property type="protein sequence ID" value="OJA16728.1"/>
    <property type="molecule type" value="Genomic_DNA"/>
</dbReference>
<sequence>VFPRRQINWCGPSGQSVVFSPDPGFHCQFRRPIFKGTLARCERPPSSPHTRTLQVMAGQPNDDIERAGPSMDSQRDEQLREKDSNTATTAAVESALVDVWTKKLQMLTLVTTFLASIDGKFFSLTSNAPSAITTNSSEKSQEFVYSCFTGALVFHVCASLLGYAASFALIRYEYVNAEVSSIRQSNELPDPSSPSSIKFGKPQLRHRPIVPFYAVNTVRQEPSVTVRAHSRTFSPPLALLSRCYHTTLVLGGVGFAAAVLGITTYAWEELQQIVGIFTTACLGVCLLAGVWAMV</sequence>
<evidence type="ECO:0000256" key="2">
    <source>
        <dbReference type="SAM" id="Phobius"/>
    </source>
</evidence>
<feature type="non-terminal residue" evidence="3">
    <location>
        <position position="1"/>
    </location>
</feature>
<feature type="transmembrane region" description="Helical" evidence="2">
    <location>
        <begin position="248"/>
        <end position="267"/>
    </location>
</feature>
<reference evidence="3 4" key="1">
    <citation type="submission" date="2016-03" db="EMBL/GenBank/DDBJ databases">
        <title>Comparative genomics of the ectomycorrhizal sister species Rhizopogon vinicolor and Rhizopogon vesiculosus (Basidiomycota: Boletales) reveals a divergence of the mating type B locus.</title>
        <authorList>
            <person name="Mujic A.B."/>
            <person name="Kuo A."/>
            <person name="Tritt A."/>
            <person name="Lipzen A."/>
            <person name="Chen C."/>
            <person name="Johnson J."/>
            <person name="Sharma A."/>
            <person name="Barry K."/>
            <person name="Grigoriev I.V."/>
            <person name="Spatafora J.W."/>
        </authorList>
    </citation>
    <scope>NUCLEOTIDE SEQUENCE [LARGE SCALE GENOMIC DNA]</scope>
    <source>
        <strain evidence="3 4">AM-OR11-056</strain>
    </source>
</reference>
<organism evidence="3 4">
    <name type="scientific">Rhizopogon vesiculosus</name>
    <dbReference type="NCBI Taxonomy" id="180088"/>
    <lineage>
        <taxon>Eukaryota</taxon>
        <taxon>Fungi</taxon>
        <taxon>Dikarya</taxon>
        <taxon>Basidiomycota</taxon>
        <taxon>Agaricomycotina</taxon>
        <taxon>Agaricomycetes</taxon>
        <taxon>Agaricomycetidae</taxon>
        <taxon>Boletales</taxon>
        <taxon>Suillineae</taxon>
        <taxon>Rhizopogonaceae</taxon>
        <taxon>Rhizopogon</taxon>
    </lineage>
</organism>
<dbReference type="AlphaFoldDB" id="A0A1J8QTF4"/>
<comment type="caution">
    <text evidence="3">The sequence shown here is derived from an EMBL/GenBank/DDBJ whole genome shotgun (WGS) entry which is preliminary data.</text>
</comment>
<evidence type="ECO:0008006" key="5">
    <source>
        <dbReference type="Google" id="ProtNLM"/>
    </source>
</evidence>